<keyword evidence="1" id="KW-0732">Signal</keyword>
<protein>
    <recommendedName>
        <fullName evidence="4">Bifunctional inhibitor/plant lipid transfer protein/seed storage helical domain-containing protein</fullName>
    </recommendedName>
</protein>
<evidence type="ECO:0008006" key="4">
    <source>
        <dbReference type="Google" id="ProtNLM"/>
    </source>
</evidence>
<reference evidence="2" key="1">
    <citation type="journal article" date="2009" name="Rice">
        <title>De Novo Next Generation Sequencing of Plant Genomes.</title>
        <authorList>
            <person name="Rounsley S."/>
            <person name="Marri P.R."/>
            <person name="Yu Y."/>
            <person name="He R."/>
            <person name="Sisneros N."/>
            <person name="Goicoechea J.L."/>
            <person name="Lee S.J."/>
            <person name="Angelova A."/>
            <person name="Kudrna D."/>
            <person name="Luo M."/>
            <person name="Affourtit J."/>
            <person name="Desany B."/>
            <person name="Knight J."/>
            <person name="Niazi F."/>
            <person name="Egholm M."/>
            <person name="Wing R.A."/>
        </authorList>
    </citation>
    <scope>NUCLEOTIDE SEQUENCE [LARGE SCALE GENOMIC DNA]</scope>
    <source>
        <strain evidence="2">cv. IRGC 105608</strain>
    </source>
</reference>
<proteinExistence type="predicted"/>
<name>A0A0D3HBE6_9ORYZ</name>
<dbReference type="AlphaFoldDB" id="A0A0D3HBE6"/>
<dbReference type="PaxDb" id="65489-OBART10G03090.1"/>
<keyword evidence="3" id="KW-1185">Reference proteome</keyword>
<evidence type="ECO:0000313" key="2">
    <source>
        <dbReference type="EnsemblPlants" id="OBART10G03090.1"/>
    </source>
</evidence>
<organism evidence="2">
    <name type="scientific">Oryza barthii</name>
    <dbReference type="NCBI Taxonomy" id="65489"/>
    <lineage>
        <taxon>Eukaryota</taxon>
        <taxon>Viridiplantae</taxon>
        <taxon>Streptophyta</taxon>
        <taxon>Embryophyta</taxon>
        <taxon>Tracheophyta</taxon>
        <taxon>Spermatophyta</taxon>
        <taxon>Magnoliopsida</taxon>
        <taxon>Liliopsida</taxon>
        <taxon>Poales</taxon>
        <taxon>Poaceae</taxon>
        <taxon>BOP clade</taxon>
        <taxon>Oryzoideae</taxon>
        <taxon>Oryzeae</taxon>
        <taxon>Oryzinae</taxon>
        <taxon>Oryza</taxon>
    </lineage>
</organism>
<reference evidence="2" key="2">
    <citation type="submission" date="2015-03" db="UniProtKB">
        <authorList>
            <consortium name="EnsemblPlants"/>
        </authorList>
    </citation>
    <scope>IDENTIFICATION</scope>
</reference>
<feature type="chain" id="PRO_5002263670" description="Bifunctional inhibitor/plant lipid transfer protein/seed storage helical domain-containing protein" evidence="1">
    <location>
        <begin position="29"/>
        <end position="90"/>
    </location>
</feature>
<feature type="signal peptide" evidence="1">
    <location>
        <begin position="1"/>
        <end position="28"/>
    </location>
</feature>
<sequence length="90" mass="9950">MAHLKKDARVLLLTAIAVMAVILSPCNAEDKCYTVYRCTLPACNDYCIKLGVKNPQVTCKLSFPPSDYYDTCCCGTWDDKSGGARRLLSH</sequence>
<accession>A0A0D3HBE6</accession>
<dbReference type="HOGENOM" id="CLU_179587_0_0_1"/>
<evidence type="ECO:0000256" key="1">
    <source>
        <dbReference type="SAM" id="SignalP"/>
    </source>
</evidence>
<dbReference type="Proteomes" id="UP000026960">
    <property type="component" value="Chromosome 10"/>
</dbReference>
<dbReference type="Gramene" id="OBART10G03090.1">
    <property type="protein sequence ID" value="OBART10G03090.1"/>
    <property type="gene ID" value="OBART10G03090"/>
</dbReference>
<evidence type="ECO:0000313" key="3">
    <source>
        <dbReference type="Proteomes" id="UP000026960"/>
    </source>
</evidence>
<dbReference type="EnsemblPlants" id="OBART10G03090.1">
    <property type="protein sequence ID" value="OBART10G03090.1"/>
    <property type="gene ID" value="OBART10G03090"/>
</dbReference>